<evidence type="ECO:0000256" key="2">
    <source>
        <dbReference type="ARBA" id="ARBA00022723"/>
    </source>
</evidence>
<sequence>MRIATWNINSVRLRMPIVAQFAAEVKPDVICLQETKVHDDQFPFDDVKALGFEHVAINGIKGYNGVCILSKLPLDNVGRHEWTGKADGRHIYATLPNGMEVHSLYVPAGGDEPDRTVNEKFGHKLDFVDEMAGWFAANRDPKQPIMVVGDLNIAPLEHDVWSHKQLLKIVSHTPIEVEKFTAAQNAFGWVDCMRKFAPEPEKMYTWWSYRSRDWRAANKGRRLDHVWATPVLAEKVGAMDIVVDARGWEKPSDHVPVVVDVAD</sequence>
<feature type="site" description="Interaction with DNA substrate" evidence="7">
    <location>
        <position position="254"/>
    </location>
</feature>
<dbReference type="PROSITE" id="PS00726">
    <property type="entry name" value="AP_NUCLEASE_F1_1"/>
    <property type="match status" value="1"/>
</dbReference>
<feature type="active site" evidence="5">
    <location>
        <position position="105"/>
    </location>
</feature>
<comment type="cofactor">
    <cofactor evidence="6">
        <name>Mg(2+)</name>
        <dbReference type="ChEBI" id="CHEBI:18420"/>
    </cofactor>
    <cofactor evidence="6">
        <name>Mn(2+)</name>
        <dbReference type="ChEBI" id="CHEBI:29035"/>
    </cofactor>
    <text evidence="6">Probably binds two magnesium or manganese ions per subunit.</text>
</comment>
<evidence type="ECO:0000256" key="5">
    <source>
        <dbReference type="PIRSR" id="PIRSR604808-1"/>
    </source>
</evidence>
<keyword evidence="10" id="KW-1185">Reference proteome</keyword>
<dbReference type="NCBIfam" id="TIGR00633">
    <property type="entry name" value="xth"/>
    <property type="match status" value="1"/>
</dbReference>
<feature type="binding site" evidence="6">
    <location>
        <position position="152"/>
    </location>
    <ligand>
        <name>Mg(2+)</name>
        <dbReference type="ChEBI" id="CHEBI:18420"/>
        <label>1</label>
    </ligand>
</feature>
<dbReference type="InterPro" id="IPR020847">
    <property type="entry name" value="AP_endonuclease_F1_BS"/>
</dbReference>
<dbReference type="GO" id="GO:0006281">
    <property type="term" value="P:DNA repair"/>
    <property type="evidence" value="ECO:0007669"/>
    <property type="project" value="InterPro"/>
</dbReference>
<dbReference type="AlphaFoldDB" id="A0A7Y0DY53"/>
<feature type="binding site" evidence="6">
    <location>
        <position position="34"/>
    </location>
    <ligand>
        <name>Mg(2+)</name>
        <dbReference type="ChEBI" id="CHEBI:18420"/>
        <label>1</label>
    </ligand>
</feature>
<evidence type="ECO:0000313" key="10">
    <source>
        <dbReference type="Proteomes" id="UP000539372"/>
    </source>
</evidence>
<feature type="binding site" evidence="6">
    <location>
        <position position="150"/>
    </location>
    <ligand>
        <name>Mg(2+)</name>
        <dbReference type="ChEBI" id="CHEBI:18420"/>
        <label>1</label>
    </ligand>
</feature>
<dbReference type="GO" id="GO:0046872">
    <property type="term" value="F:metal ion binding"/>
    <property type="evidence" value="ECO:0007669"/>
    <property type="project" value="UniProtKB-KW"/>
</dbReference>
<dbReference type="InterPro" id="IPR037493">
    <property type="entry name" value="ExoIII-like"/>
</dbReference>
<dbReference type="PANTHER" id="PTHR43250:SF2">
    <property type="entry name" value="EXODEOXYRIBONUCLEASE III"/>
    <property type="match status" value="1"/>
</dbReference>
<comment type="caution">
    <text evidence="9">The sequence shown here is derived from an EMBL/GenBank/DDBJ whole genome shotgun (WGS) entry which is preliminary data.</text>
</comment>
<dbReference type="InterPro" id="IPR004808">
    <property type="entry name" value="AP_endonuc_1"/>
</dbReference>
<dbReference type="GO" id="GO:0004519">
    <property type="term" value="F:endonuclease activity"/>
    <property type="evidence" value="ECO:0007669"/>
    <property type="project" value="InterPro"/>
</dbReference>
<reference evidence="9 10" key="1">
    <citation type="submission" date="2020-04" db="EMBL/GenBank/DDBJ databases">
        <title>Rhodospirillaceae bacterium KN72 isolated from deep sea.</title>
        <authorList>
            <person name="Zhang D.-C."/>
        </authorList>
    </citation>
    <scope>NUCLEOTIDE SEQUENCE [LARGE SCALE GENOMIC DNA]</scope>
    <source>
        <strain evidence="9 10">KN72</strain>
    </source>
</reference>
<feature type="binding site" evidence="6">
    <location>
        <position position="7"/>
    </location>
    <ligand>
        <name>Mg(2+)</name>
        <dbReference type="ChEBI" id="CHEBI:18420"/>
        <label>1</label>
    </ligand>
</feature>
<organism evidence="9 10">
    <name type="scientific">Pacificispira spongiicola</name>
    <dbReference type="NCBI Taxonomy" id="2729598"/>
    <lineage>
        <taxon>Bacteria</taxon>
        <taxon>Pseudomonadati</taxon>
        <taxon>Pseudomonadota</taxon>
        <taxon>Alphaproteobacteria</taxon>
        <taxon>Rhodospirillales</taxon>
        <taxon>Rhodospirillaceae</taxon>
        <taxon>Pacificispira</taxon>
    </lineage>
</organism>
<keyword evidence="3 9" id="KW-0378">Hydrolase</keyword>
<feature type="site" description="Important for catalytic activity" evidence="7">
    <location>
        <position position="224"/>
    </location>
</feature>
<dbReference type="InterPro" id="IPR036691">
    <property type="entry name" value="Endo/exonu/phosph_ase_sf"/>
</dbReference>
<comment type="similarity">
    <text evidence="1">Belongs to the DNA repair enzymes AP/ExoA family.</text>
</comment>
<evidence type="ECO:0000256" key="1">
    <source>
        <dbReference type="ARBA" id="ARBA00007092"/>
    </source>
</evidence>
<feature type="active site" description="Proton donor/acceptor" evidence="5">
    <location>
        <position position="150"/>
    </location>
</feature>
<evidence type="ECO:0000256" key="4">
    <source>
        <dbReference type="ARBA" id="ARBA00022842"/>
    </source>
</evidence>
<dbReference type="CDD" id="cd09086">
    <property type="entry name" value="ExoIII-like_AP-endo"/>
    <property type="match status" value="1"/>
</dbReference>
<dbReference type="GO" id="GO:0003677">
    <property type="term" value="F:DNA binding"/>
    <property type="evidence" value="ECO:0007669"/>
    <property type="project" value="InterPro"/>
</dbReference>
<proteinExistence type="inferred from homology"/>
<dbReference type="SUPFAM" id="SSF56219">
    <property type="entry name" value="DNase I-like"/>
    <property type="match status" value="1"/>
</dbReference>
<keyword evidence="6" id="KW-0464">Manganese</keyword>
<evidence type="ECO:0000259" key="8">
    <source>
        <dbReference type="Pfam" id="PF03372"/>
    </source>
</evidence>
<dbReference type="PROSITE" id="PS51435">
    <property type="entry name" value="AP_NUCLEASE_F1_4"/>
    <property type="match status" value="1"/>
</dbReference>
<gene>
    <name evidence="9" type="primary">xth</name>
    <name evidence="9" type="ORF">HH303_04640</name>
</gene>
<keyword evidence="2 6" id="KW-0479">Metal-binding</keyword>
<feature type="binding site" evidence="6">
    <location>
        <position position="253"/>
    </location>
    <ligand>
        <name>Mg(2+)</name>
        <dbReference type="ChEBI" id="CHEBI:18420"/>
        <label>1</label>
    </ligand>
</feature>
<feature type="active site" description="Proton acceptor" evidence="5">
    <location>
        <position position="254"/>
    </location>
</feature>
<dbReference type="EC" id="3.1.11.2" evidence="9"/>
<evidence type="ECO:0000256" key="7">
    <source>
        <dbReference type="PIRSR" id="PIRSR604808-3"/>
    </source>
</evidence>
<keyword evidence="4 6" id="KW-0460">Magnesium</keyword>
<dbReference type="Pfam" id="PF03372">
    <property type="entry name" value="Exo_endo_phos"/>
    <property type="match status" value="1"/>
</dbReference>
<dbReference type="RefSeq" id="WP_169624002.1">
    <property type="nucleotide sequence ID" value="NZ_JABBNT010000001.1"/>
</dbReference>
<feature type="binding site" evidence="6">
    <location>
        <position position="254"/>
    </location>
    <ligand>
        <name>Mg(2+)</name>
        <dbReference type="ChEBI" id="CHEBI:18420"/>
        <label>1</label>
    </ligand>
</feature>
<name>A0A7Y0DY53_9PROT</name>
<dbReference type="InterPro" id="IPR005135">
    <property type="entry name" value="Endo/exonuclease/phosphatase"/>
</dbReference>
<dbReference type="GO" id="GO:0008311">
    <property type="term" value="F:double-stranded DNA 3'-5' DNA exonuclease activity"/>
    <property type="evidence" value="ECO:0007669"/>
    <property type="project" value="UniProtKB-EC"/>
</dbReference>
<dbReference type="NCBIfam" id="TIGR00195">
    <property type="entry name" value="exoDNase_III"/>
    <property type="match status" value="1"/>
</dbReference>
<evidence type="ECO:0000256" key="6">
    <source>
        <dbReference type="PIRSR" id="PIRSR604808-2"/>
    </source>
</evidence>
<feature type="domain" description="Endonuclease/exonuclease/phosphatase" evidence="8">
    <location>
        <begin position="4"/>
        <end position="254"/>
    </location>
</feature>
<evidence type="ECO:0000256" key="3">
    <source>
        <dbReference type="ARBA" id="ARBA00022801"/>
    </source>
</evidence>
<protein>
    <submittedName>
        <fullName evidence="9">Exodeoxyribonuclease III</fullName>
        <ecNumber evidence="9">3.1.11.2</ecNumber>
    </submittedName>
</protein>
<dbReference type="Proteomes" id="UP000539372">
    <property type="component" value="Unassembled WGS sequence"/>
</dbReference>
<accession>A0A7Y0DY53</accession>
<feature type="site" description="Transition state stabilizer" evidence="7">
    <location>
        <position position="152"/>
    </location>
</feature>
<dbReference type="EMBL" id="JABBNT010000001">
    <property type="protein sequence ID" value="NMM43752.1"/>
    <property type="molecule type" value="Genomic_DNA"/>
</dbReference>
<dbReference type="Gene3D" id="3.60.10.10">
    <property type="entry name" value="Endonuclease/exonuclease/phosphatase"/>
    <property type="match status" value="1"/>
</dbReference>
<dbReference type="PANTHER" id="PTHR43250">
    <property type="entry name" value="EXODEOXYRIBONUCLEASE III"/>
    <property type="match status" value="1"/>
</dbReference>
<evidence type="ECO:0000313" key="9">
    <source>
        <dbReference type="EMBL" id="NMM43752.1"/>
    </source>
</evidence>